<reference evidence="11 12" key="1">
    <citation type="journal article" date="2016" name="Environ. Microbiol.">
        <title>New Methyloceanibacter diversity from North Sea sediments includes methanotroph containing solely the soluble methane monooxygenase.</title>
        <authorList>
            <person name="Vekeman B."/>
            <person name="Kerckhof F.M."/>
            <person name="Cremers G."/>
            <person name="de Vos P."/>
            <person name="Vandamme P."/>
            <person name="Boon N."/>
            <person name="Op den Camp H.J."/>
            <person name="Heylen K."/>
        </authorList>
    </citation>
    <scope>NUCLEOTIDE SEQUENCE [LARGE SCALE GENOMIC DNA]</scope>
    <source>
        <strain evidence="11 12">R-67176</strain>
    </source>
</reference>
<dbReference type="GO" id="GO:0016887">
    <property type="term" value="F:ATP hydrolysis activity"/>
    <property type="evidence" value="ECO:0007669"/>
    <property type="project" value="InterPro"/>
</dbReference>
<feature type="transmembrane region" description="Helical" evidence="8">
    <location>
        <begin position="247"/>
        <end position="274"/>
    </location>
</feature>
<feature type="domain" description="ABC transporter" evidence="9">
    <location>
        <begin position="350"/>
        <end position="569"/>
    </location>
</feature>
<feature type="transmembrane region" description="Helical" evidence="8">
    <location>
        <begin position="169"/>
        <end position="189"/>
    </location>
</feature>
<dbReference type="InterPro" id="IPR036640">
    <property type="entry name" value="ABC1_TM_sf"/>
</dbReference>
<keyword evidence="6 8" id="KW-1133">Transmembrane helix</keyword>
<dbReference type="InterPro" id="IPR039421">
    <property type="entry name" value="Type_1_exporter"/>
</dbReference>
<evidence type="ECO:0000256" key="6">
    <source>
        <dbReference type="ARBA" id="ARBA00022989"/>
    </source>
</evidence>
<protein>
    <submittedName>
        <fullName evidence="11">Cysteine ABC transporter permease</fullName>
    </submittedName>
</protein>
<proteinExistence type="inferred from homology"/>
<feature type="transmembrane region" description="Helical" evidence="8">
    <location>
        <begin position="68"/>
        <end position="85"/>
    </location>
</feature>
<evidence type="ECO:0000259" key="10">
    <source>
        <dbReference type="PROSITE" id="PS50929"/>
    </source>
</evidence>
<dbReference type="PANTHER" id="PTHR24221:SF654">
    <property type="entry name" value="ATP-BINDING CASSETTE SUB-FAMILY B MEMBER 6"/>
    <property type="match status" value="1"/>
</dbReference>
<dbReference type="PROSITE" id="PS50929">
    <property type="entry name" value="ABC_TM1F"/>
    <property type="match status" value="1"/>
</dbReference>
<dbReference type="GO" id="GO:0140359">
    <property type="term" value="F:ABC-type transporter activity"/>
    <property type="evidence" value="ECO:0007669"/>
    <property type="project" value="InterPro"/>
</dbReference>
<dbReference type="Gene3D" id="1.20.1560.10">
    <property type="entry name" value="ABC transporter type 1, transmembrane domain"/>
    <property type="match status" value="1"/>
</dbReference>
<accession>A0A1E3VS11</accession>
<dbReference type="RefSeq" id="WP_069443638.1">
    <property type="nucleotide sequence ID" value="NZ_LPWE01000005.1"/>
</dbReference>
<dbReference type="InterPro" id="IPR017871">
    <property type="entry name" value="ABC_transporter-like_CS"/>
</dbReference>
<dbReference type="InterPro" id="IPR011527">
    <property type="entry name" value="ABC1_TM_dom"/>
</dbReference>
<dbReference type="Proteomes" id="UP000094172">
    <property type="component" value="Unassembled WGS sequence"/>
</dbReference>
<dbReference type="SUPFAM" id="SSF90123">
    <property type="entry name" value="ABC transporter transmembrane region"/>
    <property type="match status" value="1"/>
</dbReference>
<keyword evidence="5" id="KW-0067">ATP-binding</keyword>
<dbReference type="GO" id="GO:0005886">
    <property type="term" value="C:plasma membrane"/>
    <property type="evidence" value="ECO:0007669"/>
    <property type="project" value="UniProtKB-SubCell"/>
</dbReference>
<dbReference type="InterPro" id="IPR027417">
    <property type="entry name" value="P-loop_NTPase"/>
</dbReference>
<evidence type="ECO:0000259" key="9">
    <source>
        <dbReference type="PROSITE" id="PS50893"/>
    </source>
</evidence>
<evidence type="ECO:0000313" key="11">
    <source>
        <dbReference type="EMBL" id="ODR96309.1"/>
    </source>
</evidence>
<keyword evidence="4" id="KW-0547">Nucleotide-binding</keyword>
<dbReference type="PROSITE" id="PS00211">
    <property type="entry name" value="ABC_TRANSPORTER_1"/>
    <property type="match status" value="1"/>
</dbReference>
<evidence type="ECO:0000256" key="4">
    <source>
        <dbReference type="ARBA" id="ARBA00022741"/>
    </source>
</evidence>
<evidence type="ECO:0000256" key="7">
    <source>
        <dbReference type="ARBA" id="ARBA00023136"/>
    </source>
</evidence>
<feature type="domain" description="ABC transmembrane type-1" evidence="10">
    <location>
        <begin position="29"/>
        <end position="318"/>
    </location>
</feature>
<name>A0A1E3VS11_9HYPH</name>
<gene>
    <name evidence="11" type="ORF">AUC70_15595</name>
</gene>
<evidence type="ECO:0000256" key="3">
    <source>
        <dbReference type="ARBA" id="ARBA00022692"/>
    </source>
</evidence>
<evidence type="ECO:0000313" key="12">
    <source>
        <dbReference type="Proteomes" id="UP000094172"/>
    </source>
</evidence>
<dbReference type="PANTHER" id="PTHR24221">
    <property type="entry name" value="ATP-BINDING CASSETTE SUB-FAMILY B"/>
    <property type="match status" value="1"/>
</dbReference>
<keyword evidence="3 8" id="KW-0812">Transmembrane</keyword>
<feature type="transmembrane region" description="Helical" evidence="8">
    <location>
        <begin position="29"/>
        <end position="56"/>
    </location>
</feature>
<evidence type="ECO:0000256" key="5">
    <source>
        <dbReference type="ARBA" id="ARBA00022840"/>
    </source>
</evidence>
<dbReference type="SMART" id="SM00382">
    <property type="entry name" value="AAA"/>
    <property type="match status" value="1"/>
</dbReference>
<dbReference type="InterPro" id="IPR003593">
    <property type="entry name" value="AAA+_ATPase"/>
</dbReference>
<dbReference type="AlphaFoldDB" id="A0A1E3VS11"/>
<dbReference type="EMBL" id="LPWE01000005">
    <property type="protein sequence ID" value="ODR96309.1"/>
    <property type="molecule type" value="Genomic_DNA"/>
</dbReference>
<dbReference type="SUPFAM" id="SSF52540">
    <property type="entry name" value="P-loop containing nucleoside triphosphate hydrolases"/>
    <property type="match status" value="1"/>
</dbReference>
<dbReference type="Pfam" id="PF00664">
    <property type="entry name" value="ABC_membrane"/>
    <property type="match status" value="1"/>
</dbReference>
<dbReference type="Pfam" id="PF00005">
    <property type="entry name" value="ABC_tran"/>
    <property type="match status" value="1"/>
</dbReference>
<dbReference type="InterPro" id="IPR003439">
    <property type="entry name" value="ABC_transporter-like_ATP-bd"/>
</dbReference>
<keyword evidence="12" id="KW-1185">Reference proteome</keyword>
<dbReference type="Gene3D" id="3.40.50.300">
    <property type="entry name" value="P-loop containing nucleotide triphosphate hydrolases"/>
    <property type="match status" value="1"/>
</dbReference>
<comment type="caution">
    <text evidence="11">The sequence shown here is derived from an EMBL/GenBank/DDBJ whole genome shotgun (WGS) entry which is preliminary data.</text>
</comment>
<evidence type="ECO:0000256" key="8">
    <source>
        <dbReference type="SAM" id="Phobius"/>
    </source>
</evidence>
<dbReference type="STRING" id="1774970.AUC70_15595"/>
<evidence type="ECO:0000256" key="2">
    <source>
        <dbReference type="ARBA" id="ARBA00005417"/>
    </source>
</evidence>
<sequence>MEDSTEHDDSRRRAQARIIAPVRDTLRRAALLAVAAGLIWPLQAALIAWIISVWVASTGADASMADNTLLAIAGFVVLGVIRAALDRLSGRLLFDAADRTIAREREILIRREARNPSEAGSAEIAALAVQKLPLLQAWVTRYHVAMMRTAILPLALAALAFTVSWAAGLILLISGPLIPIFMALVGMAAEDASRQQMREIGTMNDMLMERLSAMLDIRLLGATQRAARDFETRAESLREKSMAVLRIAFLSSTVLELFAAIGVAMMAVFVGFSLLGELNFGTWGTPLSLREGIFLLLIAPEFFQPMRDLAAAWHDRAAGFAVVADLDALDEAERVALVGTGTRAAPIEGPASVALSKAVASLPGRALPLPDLEFKAGESVALTGPSGSGKTTALASIAGLAPLSSGAITVCGHALGAETADAWRARLSLIPQRPHFPDETLAAWLDPDDTGRDPAPALDIAGARDVVERLPHGLATTLGETGGGVSGGEARRLMIARAALDESDVILADEPTADLDADTAKRVIEALGRLKDQGRTLIVATHDPALAAAMDRQVHLPLVHAPLASEGAR</sequence>
<dbReference type="GO" id="GO:0005524">
    <property type="term" value="F:ATP binding"/>
    <property type="evidence" value="ECO:0007669"/>
    <property type="project" value="UniProtKB-KW"/>
</dbReference>
<dbReference type="PROSITE" id="PS50893">
    <property type="entry name" value="ABC_TRANSPORTER_2"/>
    <property type="match status" value="1"/>
</dbReference>
<organism evidence="11 12">
    <name type="scientific">Methyloceanibacter stevinii</name>
    <dbReference type="NCBI Taxonomy" id="1774970"/>
    <lineage>
        <taxon>Bacteria</taxon>
        <taxon>Pseudomonadati</taxon>
        <taxon>Pseudomonadota</taxon>
        <taxon>Alphaproteobacteria</taxon>
        <taxon>Hyphomicrobiales</taxon>
        <taxon>Hyphomicrobiaceae</taxon>
        <taxon>Methyloceanibacter</taxon>
    </lineage>
</organism>
<comment type="subcellular location">
    <subcellularLocation>
        <location evidence="1">Cell membrane</location>
        <topology evidence="1">Multi-pass membrane protein</topology>
    </subcellularLocation>
</comment>
<keyword evidence="7 8" id="KW-0472">Membrane</keyword>
<feature type="transmembrane region" description="Helical" evidence="8">
    <location>
        <begin position="145"/>
        <end position="163"/>
    </location>
</feature>
<comment type="similarity">
    <text evidence="2">Belongs to the ABC transporter superfamily.</text>
</comment>
<evidence type="ECO:0000256" key="1">
    <source>
        <dbReference type="ARBA" id="ARBA00004651"/>
    </source>
</evidence>
<dbReference type="CDD" id="cd18584">
    <property type="entry name" value="ABC_6TM_AarD_CydD"/>
    <property type="match status" value="1"/>
</dbReference>